<evidence type="ECO:0000259" key="1">
    <source>
        <dbReference type="Pfam" id="PF06114"/>
    </source>
</evidence>
<gene>
    <name evidence="2" type="ORF">Pan181_37460</name>
</gene>
<organism evidence="2 3">
    <name type="scientific">Aeoliella mucimassa</name>
    <dbReference type="NCBI Taxonomy" id="2527972"/>
    <lineage>
        <taxon>Bacteria</taxon>
        <taxon>Pseudomonadati</taxon>
        <taxon>Planctomycetota</taxon>
        <taxon>Planctomycetia</taxon>
        <taxon>Pirellulales</taxon>
        <taxon>Lacipirellulaceae</taxon>
        <taxon>Aeoliella</taxon>
    </lineage>
</organism>
<dbReference type="PANTHER" id="PTHR43236">
    <property type="entry name" value="ANTITOXIN HIGA1"/>
    <property type="match status" value="1"/>
</dbReference>
<dbReference type="InterPro" id="IPR010359">
    <property type="entry name" value="IrrE_HExxH"/>
</dbReference>
<reference evidence="2 3" key="1">
    <citation type="submission" date="2019-02" db="EMBL/GenBank/DDBJ databases">
        <title>Deep-cultivation of Planctomycetes and their phenomic and genomic characterization uncovers novel biology.</title>
        <authorList>
            <person name="Wiegand S."/>
            <person name="Jogler M."/>
            <person name="Boedeker C."/>
            <person name="Pinto D."/>
            <person name="Vollmers J."/>
            <person name="Rivas-Marin E."/>
            <person name="Kohn T."/>
            <person name="Peeters S.H."/>
            <person name="Heuer A."/>
            <person name="Rast P."/>
            <person name="Oberbeckmann S."/>
            <person name="Bunk B."/>
            <person name="Jeske O."/>
            <person name="Meyerdierks A."/>
            <person name="Storesund J.E."/>
            <person name="Kallscheuer N."/>
            <person name="Luecker S."/>
            <person name="Lage O.M."/>
            <person name="Pohl T."/>
            <person name="Merkel B.J."/>
            <person name="Hornburger P."/>
            <person name="Mueller R.-W."/>
            <person name="Bruemmer F."/>
            <person name="Labrenz M."/>
            <person name="Spormann A.M."/>
            <person name="Op den Camp H."/>
            <person name="Overmann J."/>
            <person name="Amann R."/>
            <person name="Jetten M.S.M."/>
            <person name="Mascher T."/>
            <person name="Medema M.H."/>
            <person name="Devos D.P."/>
            <person name="Kaster A.-K."/>
            <person name="Ovreas L."/>
            <person name="Rohde M."/>
            <person name="Galperin M.Y."/>
            <person name="Jogler C."/>
        </authorList>
    </citation>
    <scope>NUCLEOTIDE SEQUENCE [LARGE SCALE GENOMIC DNA]</scope>
    <source>
        <strain evidence="2 3">Pan181</strain>
    </source>
</reference>
<dbReference type="Pfam" id="PF06114">
    <property type="entry name" value="Peptidase_M78"/>
    <property type="match status" value="1"/>
</dbReference>
<dbReference type="PANTHER" id="PTHR43236:SF1">
    <property type="entry name" value="BLL7220 PROTEIN"/>
    <property type="match status" value="1"/>
</dbReference>
<name>A0A518AS47_9BACT</name>
<feature type="domain" description="IrrE N-terminal-like" evidence="1">
    <location>
        <begin position="87"/>
        <end position="180"/>
    </location>
</feature>
<protein>
    <recommendedName>
        <fullName evidence="1">IrrE N-terminal-like domain-containing protein</fullName>
    </recommendedName>
</protein>
<dbReference type="InterPro" id="IPR052345">
    <property type="entry name" value="Rad_response_metalloprotease"/>
</dbReference>
<proteinExistence type="predicted"/>
<dbReference type="Gene3D" id="1.10.10.2910">
    <property type="match status" value="1"/>
</dbReference>
<sequence>MTKTTWNLINSRLGHAERKGEEVAEVAHQNGLPIDPFAIARSEHPLLKFTLGDFHDAFDGQLEYHRKHNRFLIFLNTKYDIGQFPGEHHPRTRFSMGHELAHYYLEPHRAYLIGGGNSHGSESEFKSDELVEREADAFAAGLLMPNWLFSPRVNKTEPSFDLIQQVASEFQTSMLSTAIRTVQLSHFPCGLACVRQSSLAWMFCSTPLIEAGCYPGERGSNLPETALLAWKEHENGNLSNRTKDGVVGDWFRTYDATSLESTYVCEHYFSIPVMNSLLVLLTVDEDDLADEEE</sequence>
<dbReference type="KEGG" id="amuc:Pan181_37460"/>
<accession>A0A518AS47</accession>
<dbReference type="EMBL" id="CP036278">
    <property type="protein sequence ID" value="QDU57528.1"/>
    <property type="molecule type" value="Genomic_DNA"/>
</dbReference>
<evidence type="ECO:0000313" key="3">
    <source>
        <dbReference type="Proteomes" id="UP000315750"/>
    </source>
</evidence>
<dbReference type="RefSeq" id="WP_197528469.1">
    <property type="nucleotide sequence ID" value="NZ_CP036278.1"/>
</dbReference>
<keyword evidence="3" id="KW-1185">Reference proteome</keyword>
<evidence type="ECO:0000313" key="2">
    <source>
        <dbReference type="EMBL" id="QDU57528.1"/>
    </source>
</evidence>
<dbReference type="AlphaFoldDB" id="A0A518AS47"/>
<dbReference type="Proteomes" id="UP000315750">
    <property type="component" value="Chromosome"/>
</dbReference>